<name>A0A426Y3M8_ENSVE</name>
<evidence type="ECO:0000313" key="4">
    <source>
        <dbReference type="Proteomes" id="UP000287651"/>
    </source>
</evidence>
<proteinExistence type="predicted"/>
<dbReference type="NCBIfam" id="TIGR00756">
    <property type="entry name" value="PPR"/>
    <property type="match status" value="2"/>
</dbReference>
<dbReference type="PANTHER" id="PTHR47926:SF533">
    <property type="entry name" value="DYW DOMAIN-CONTAINING PROTEIN"/>
    <property type="match status" value="1"/>
</dbReference>
<dbReference type="PROSITE" id="PS51375">
    <property type="entry name" value="PPR"/>
    <property type="match status" value="1"/>
</dbReference>
<evidence type="ECO:0000313" key="3">
    <source>
        <dbReference type="EMBL" id="RRT46353.1"/>
    </source>
</evidence>
<gene>
    <name evidence="3" type="ORF">B296_00054511</name>
</gene>
<dbReference type="GO" id="GO:0003723">
    <property type="term" value="F:RNA binding"/>
    <property type="evidence" value="ECO:0007669"/>
    <property type="project" value="InterPro"/>
</dbReference>
<accession>A0A426Y3M8</accession>
<feature type="repeat" description="PPR" evidence="2">
    <location>
        <begin position="141"/>
        <end position="175"/>
    </location>
</feature>
<evidence type="ECO:0008006" key="5">
    <source>
        <dbReference type="Google" id="ProtNLM"/>
    </source>
</evidence>
<dbReference type="AlphaFoldDB" id="A0A426Y3M8"/>
<comment type="caution">
    <text evidence="3">The sequence shown here is derived from an EMBL/GenBank/DDBJ whole genome shotgun (WGS) entry which is preliminary data.</text>
</comment>
<protein>
    <recommendedName>
        <fullName evidence="5">Pentacotripeptide-repeat region of PRORP domain-containing protein</fullName>
    </recommendedName>
</protein>
<dbReference type="PANTHER" id="PTHR47926">
    <property type="entry name" value="PENTATRICOPEPTIDE REPEAT-CONTAINING PROTEIN"/>
    <property type="match status" value="1"/>
</dbReference>
<reference evidence="3 4" key="1">
    <citation type="journal article" date="2014" name="Agronomy (Basel)">
        <title>A Draft Genome Sequence for Ensete ventricosum, the Drought-Tolerant Tree Against Hunger.</title>
        <authorList>
            <person name="Harrison J."/>
            <person name="Moore K.A."/>
            <person name="Paszkiewicz K."/>
            <person name="Jones T."/>
            <person name="Grant M."/>
            <person name="Ambacheew D."/>
            <person name="Muzemil S."/>
            <person name="Studholme D.J."/>
        </authorList>
    </citation>
    <scope>NUCLEOTIDE SEQUENCE [LARGE SCALE GENOMIC DNA]</scope>
</reference>
<dbReference type="Proteomes" id="UP000287651">
    <property type="component" value="Unassembled WGS sequence"/>
</dbReference>
<dbReference type="InterPro" id="IPR011990">
    <property type="entry name" value="TPR-like_helical_dom_sf"/>
</dbReference>
<dbReference type="GO" id="GO:0009451">
    <property type="term" value="P:RNA modification"/>
    <property type="evidence" value="ECO:0007669"/>
    <property type="project" value="InterPro"/>
</dbReference>
<evidence type="ECO:0000256" key="2">
    <source>
        <dbReference type="PROSITE-ProRule" id="PRU00708"/>
    </source>
</evidence>
<dbReference type="Gene3D" id="1.25.40.10">
    <property type="entry name" value="Tetratricopeptide repeat domain"/>
    <property type="match status" value="2"/>
</dbReference>
<dbReference type="EMBL" id="AMZH03015255">
    <property type="protein sequence ID" value="RRT46353.1"/>
    <property type="molecule type" value="Genomic_DNA"/>
</dbReference>
<dbReference type="Pfam" id="PF12854">
    <property type="entry name" value="PPR_1"/>
    <property type="match status" value="1"/>
</dbReference>
<organism evidence="3 4">
    <name type="scientific">Ensete ventricosum</name>
    <name type="common">Abyssinian banana</name>
    <name type="synonym">Musa ensete</name>
    <dbReference type="NCBI Taxonomy" id="4639"/>
    <lineage>
        <taxon>Eukaryota</taxon>
        <taxon>Viridiplantae</taxon>
        <taxon>Streptophyta</taxon>
        <taxon>Embryophyta</taxon>
        <taxon>Tracheophyta</taxon>
        <taxon>Spermatophyta</taxon>
        <taxon>Magnoliopsida</taxon>
        <taxon>Liliopsida</taxon>
        <taxon>Zingiberales</taxon>
        <taxon>Musaceae</taxon>
        <taxon>Ensete</taxon>
    </lineage>
</organism>
<keyword evidence="1" id="KW-0677">Repeat</keyword>
<sequence>MGAPLVIPSYAALLDAASASRDLATLRRAHGRLLVLRLAHHRFLRSKLCAAYARCSRLPEARHLLLLCPRPSTFLLNSLLRADAPRAALLLFRRMLSNLSPPPDTRSFASALHHAAALSSLGVGRLLHAAAFASGLLLDPDPLVPNSLVAMYSKCGDLVSARRVFDRMPRRSVASWTAMIAACGAHGQAPDVVALLGDMVADVGEAGLDAAAMTAVLAACARGGAAEAEVGRRVFEMMREGRFGGVRPVVEHYTCMVDMLGRAGRMEEAEALIGEMDGEPDDALWAALLGACRAHGRLDVAERVADQVYGHTG</sequence>
<evidence type="ECO:0000256" key="1">
    <source>
        <dbReference type="ARBA" id="ARBA00022737"/>
    </source>
</evidence>
<dbReference type="Pfam" id="PF01535">
    <property type="entry name" value="PPR"/>
    <property type="match status" value="2"/>
</dbReference>
<dbReference type="InterPro" id="IPR002885">
    <property type="entry name" value="PPR_rpt"/>
</dbReference>
<dbReference type="InterPro" id="IPR046960">
    <property type="entry name" value="PPR_At4g14850-like_plant"/>
</dbReference>